<accession>A0ABD2AZ02</accession>
<name>A0ABD2AZ02_VESMC</name>
<gene>
    <name evidence="1" type="ORF">V1477_018801</name>
</gene>
<evidence type="ECO:0000313" key="1">
    <source>
        <dbReference type="EMBL" id="KAL2724940.1"/>
    </source>
</evidence>
<protein>
    <submittedName>
        <fullName evidence="1">Uncharacterized protein</fullName>
    </submittedName>
</protein>
<dbReference type="Proteomes" id="UP001607303">
    <property type="component" value="Unassembled WGS sequence"/>
</dbReference>
<proteinExistence type="predicted"/>
<organism evidence="1 2">
    <name type="scientific">Vespula maculifrons</name>
    <name type="common">Eastern yellow jacket</name>
    <name type="synonym">Wasp</name>
    <dbReference type="NCBI Taxonomy" id="7453"/>
    <lineage>
        <taxon>Eukaryota</taxon>
        <taxon>Metazoa</taxon>
        <taxon>Ecdysozoa</taxon>
        <taxon>Arthropoda</taxon>
        <taxon>Hexapoda</taxon>
        <taxon>Insecta</taxon>
        <taxon>Pterygota</taxon>
        <taxon>Neoptera</taxon>
        <taxon>Endopterygota</taxon>
        <taxon>Hymenoptera</taxon>
        <taxon>Apocrita</taxon>
        <taxon>Aculeata</taxon>
        <taxon>Vespoidea</taxon>
        <taxon>Vespidae</taxon>
        <taxon>Vespinae</taxon>
        <taxon>Vespula</taxon>
    </lineage>
</organism>
<keyword evidence="2" id="KW-1185">Reference proteome</keyword>
<comment type="caution">
    <text evidence="1">The sequence shown here is derived from an EMBL/GenBank/DDBJ whole genome shotgun (WGS) entry which is preliminary data.</text>
</comment>
<dbReference type="AlphaFoldDB" id="A0ABD2AZ02"/>
<dbReference type="EMBL" id="JAYRBN010000112">
    <property type="protein sequence ID" value="KAL2724940.1"/>
    <property type="molecule type" value="Genomic_DNA"/>
</dbReference>
<reference evidence="1 2" key="1">
    <citation type="journal article" date="2024" name="Ann. Entomol. Soc. Am.">
        <title>Genomic analyses of the southern and eastern yellowjacket wasps (Hymenoptera: Vespidae) reveal evolutionary signatures of social life.</title>
        <authorList>
            <person name="Catto M.A."/>
            <person name="Caine P.B."/>
            <person name="Orr S.E."/>
            <person name="Hunt B.G."/>
            <person name="Goodisman M.A.D."/>
        </authorList>
    </citation>
    <scope>NUCLEOTIDE SEQUENCE [LARGE SCALE GENOMIC DNA]</scope>
    <source>
        <strain evidence="1">232</strain>
        <tissue evidence="1">Head and thorax</tissue>
    </source>
</reference>
<sequence>MDIEKKGNEKMNSTEISVGKSSWICRQTLENTAIRSAILAHHKILTKRKYFRPRSHCVEIAAVGDPRANEVSTLNFANQTESFTVGFLFAPENTTPVPADTPTSVLPILPALASNKRV</sequence>
<evidence type="ECO:0000313" key="2">
    <source>
        <dbReference type="Proteomes" id="UP001607303"/>
    </source>
</evidence>